<evidence type="ECO:0000313" key="2">
    <source>
        <dbReference type="EMBL" id="GEU35226.1"/>
    </source>
</evidence>
<protein>
    <recommendedName>
        <fullName evidence="3">Monodehydroascorbate reductase</fullName>
    </recommendedName>
</protein>
<organism evidence="2">
    <name type="scientific">Tanacetum cinerariifolium</name>
    <name type="common">Dalmatian daisy</name>
    <name type="synonym">Chrysanthemum cinerariifolium</name>
    <dbReference type="NCBI Taxonomy" id="118510"/>
    <lineage>
        <taxon>Eukaryota</taxon>
        <taxon>Viridiplantae</taxon>
        <taxon>Streptophyta</taxon>
        <taxon>Embryophyta</taxon>
        <taxon>Tracheophyta</taxon>
        <taxon>Spermatophyta</taxon>
        <taxon>Magnoliopsida</taxon>
        <taxon>eudicotyledons</taxon>
        <taxon>Gunneridae</taxon>
        <taxon>Pentapetalae</taxon>
        <taxon>asterids</taxon>
        <taxon>campanulids</taxon>
        <taxon>Asterales</taxon>
        <taxon>Asteraceae</taxon>
        <taxon>Asteroideae</taxon>
        <taxon>Anthemideae</taxon>
        <taxon>Anthemidinae</taxon>
        <taxon>Tanacetum</taxon>
    </lineage>
</organism>
<accession>A0A6L2JEA1</accession>
<feature type="compositionally biased region" description="Basic and acidic residues" evidence="1">
    <location>
        <begin position="666"/>
        <end position="690"/>
    </location>
</feature>
<gene>
    <name evidence="2" type="ORF">Tci_007204</name>
</gene>
<proteinExistence type="predicted"/>
<comment type="caution">
    <text evidence="2">The sequence shown here is derived from an EMBL/GenBank/DDBJ whole genome shotgun (WGS) entry which is preliminary data.</text>
</comment>
<name>A0A6L2JEA1_TANCI</name>
<feature type="compositionally biased region" description="Basic and acidic residues" evidence="1">
    <location>
        <begin position="644"/>
        <end position="659"/>
    </location>
</feature>
<sequence>MSYITAQQAKLNLELVPKEKRHDIRKCNERLNPRKIQRKPTFQVVLDALGLTPCYSAFLITADVPEVYMYQFWDSVYKHDTFYRFKMDKGKRFKRNMEIFIDIFKICPQINSLNDVVVDHMHQPWRTFAALINRSLSIKTTGLDNLCLSRAQILWDKTLSWRNKIRMHTSRDDYLVNTLRFVFAKKETQIYGAILPESLTSPEMKEIQAYKTYLVLLQELYLLRRRESSRSQPLLNSLLKSMRDFHKTHSSGLGIVTKTDPSASKIKPSITNEGTCVKPGVPDVSKEESSENNENESDFKHDTDESESASESDHEGSKEDEEEVKEEFVKTPSNDSDDEDETKITAKSEGDEDEKIDYTTSQLYDDVDIRLNEPVNTHKGYVQEEGTNAAMTNIQQGNENPEILQVIEDAYVTLSTVPQKTEVLVTSSSHSFNLAAKFFNFSDIPHTDAEIVSPMNVYVHHEVPSRQTPTLLIVPFSVISDSSPVFPTVIPQSLPSFTPPPQQLTSKPPPIIEAINPPSILPDFASVFQFNNRVTSLEKEMVKESLEDTVLAKESSQPQSSYEAAVTLTKFELKKILIDKIDKSKSYLAAPEHRECYEGLIKSYELNTTIFSTYGKVYSLKRSRKDKDEDPFAGSDQGLKKRNTSKDAEPSKEEPKFEVADSDMPQDQKENLGNDDKEPKEKVASKRDLFTKPTQPQEPTDPNWNIGKTP</sequence>
<reference evidence="2" key="1">
    <citation type="journal article" date="2019" name="Sci. Rep.">
        <title>Draft genome of Tanacetum cinerariifolium, the natural source of mosquito coil.</title>
        <authorList>
            <person name="Yamashiro T."/>
            <person name="Shiraishi A."/>
            <person name="Satake H."/>
            <person name="Nakayama K."/>
        </authorList>
    </citation>
    <scope>NUCLEOTIDE SEQUENCE</scope>
</reference>
<dbReference type="AlphaFoldDB" id="A0A6L2JEA1"/>
<feature type="region of interest" description="Disordered" evidence="1">
    <location>
        <begin position="252"/>
        <end position="360"/>
    </location>
</feature>
<dbReference type="EMBL" id="BKCJ010000666">
    <property type="protein sequence ID" value="GEU35226.1"/>
    <property type="molecule type" value="Genomic_DNA"/>
</dbReference>
<evidence type="ECO:0000256" key="1">
    <source>
        <dbReference type="SAM" id="MobiDB-lite"/>
    </source>
</evidence>
<feature type="region of interest" description="Disordered" evidence="1">
    <location>
        <begin position="623"/>
        <end position="710"/>
    </location>
</feature>
<evidence type="ECO:0008006" key="3">
    <source>
        <dbReference type="Google" id="ProtNLM"/>
    </source>
</evidence>
<feature type="compositionally biased region" description="Polar residues" evidence="1">
    <location>
        <begin position="692"/>
        <end position="710"/>
    </location>
</feature>